<protein>
    <submittedName>
        <fullName evidence="1">Uncharacterized protein</fullName>
    </submittedName>
</protein>
<dbReference type="Proteomes" id="UP000220527">
    <property type="component" value="Unassembled WGS sequence"/>
</dbReference>
<reference evidence="2" key="1">
    <citation type="submission" date="2017-08" db="EMBL/GenBank/DDBJ databases">
        <authorList>
            <person name="Grouzdev D.S."/>
            <person name="Gaisin V.A."/>
            <person name="Rysina M.S."/>
            <person name="Gorlenko V.M."/>
        </authorList>
    </citation>
    <scope>NUCLEOTIDE SEQUENCE [LARGE SCALE GENOMIC DNA]</scope>
    <source>
        <strain evidence="2">Kir15-3F</strain>
    </source>
</reference>
<evidence type="ECO:0000313" key="1">
    <source>
        <dbReference type="EMBL" id="PDW05078.1"/>
    </source>
</evidence>
<proteinExistence type="predicted"/>
<accession>A0A2A6RQ92</accession>
<dbReference type="AlphaFoldDB" id="A0A2A6RQ92"/>
<gene>
    <name evidence="1" type="ORF">CJ255_00355</name>
</gene>
<name>A0A2A6RQ92_9CHLR</name>
<dbReference type="RefSeq" id="WP_097642098.1">
    <property type="nucleotide sequence ID" value="NZ_NQWI01000001.1"/>
</dbReference>
<keyword evidence="2" id="KW-1185">Reference proteome</keyword>
<organism evidence="1 2">
    <name type="scientific">Candidatus Viridilinea mediisalina</name>
    <dbReference type="NCBI Taxonomy" id="2024553"/>
    <lineage>
        <taxon>Bacteria</taxon>
        <taxon>Bacillati</taxon>
        <taxon>Chloroflexota</taxon>
        <taxon>Chloroflexia</taxon>
        <taxon>Chloroflexales</taxon>
        <taxon>Chloroflexineae</taxon>
        <taxon>Oscillochloridaceae</taxon>
        <taxon>Candidatus Viridilinea</taxon>
    </lineage>
</organism>
<comment type="caution">
    <text evidence="1">The sequence shown here is derived from an EMBL/GenBank/DDBJ whole genome shotgun (WGS) entry which is preliminary data.</text>
</comment>
<dbReference type="OrthoDB" id="574234at2"/>
<sequence length="72" mass="8141">MSTMTLEERVAILEQELLVLKRQLPKPVEAPWWEQISGVFADTPAFDEAVDLGRQYRAAQRPLIDEDGDVSA</sequence>
<dbReference type="EMBL" id="NQWI01000001">
    <property type="protein sequence ID" value="PDW05078.1"/>
    <property type="molecule type" value="Genomic_DNA"/>
</dbReference>
<evidence type="ECO:0000313" key="2">
    <source>
        <dbReference type="Proteomes" id="UP000220527"/>
    </source>
</evidence>